<comment type="caution">
    <text evidence="3">The sequence shown here is derived from an EMBL/GenBank/DDBJ whole genome shotgun (WGS) entry which is preliminary data.</text>
</comment>
<evidence type="ECO:0000313" key="4">
    <source>
        <dbReference type="Proteomes" id="UP000217199"/>
    </source>
</evidence>
<keyword evidence="2" id="KW-1133">Transmembrane helix</keyword>
<dbReference type="Proteomes" id="UP000217199">
    <property type="component" value="Unassembled WGS sequence"/>
</dbReference>
<evidence type="ECO:0008006" key="5">
    <source>
        <dbReference type="Google" id="ProtNLM"/>
    </source>
</evidence>
<dbReference type="STRING" id="2282107.A0A286UMR3"/>
<feature type="transmembrane region" description="Helical" evidence="2">
    <location>
        <begin position="101"/>
        <end position="124"/>
    </location>
</feature>
<protein>
    <recommendedName>
        <fullName evidence="5">MARVEL domain-containing protein</fullName>
    </recommendedName>
</protein>
<feature type="compositionally biased region" description="Polar residues" evidence="1">
    <location>
        <begin position="308"/>
        <end position="317"/>
    </location>
</feature>
<reference evidence="3 4" key="1">
    <citation type="journal article" date="2017" name="Mol. Ecol.">
        <title>Comparative and population genomic landscape of Phellinus noxius: A hypervariable fungus causing root rot in trees.</title>
        <authorList>
            <person name="Chung C.L."/>
            <person name="Lee T.J."/>
            <person name="Akiba M."/>
            <person name="Lee H.H."/>
            <person name="Kuo T.H."/>
            <person name="Liu D."/>
            <person name="Ke H.M."/>
            <person name="Yokoi T."/>
            <person name="Roa M.B."/>
            <person name="Lu M.J."/>
            <person name="Chang Y.Y."/>
            <person name="Ann P.J."/>
            <person name="Tsai J.N."/>
            <person name="Chen C.Y."/>
            <person name="Tzean S.S."/>
            <person name="Ota Y."/>
            <person name="Hattori T."/>
            <person name="Sahashi N."/>
            <person name="Liou R.F."/>
            <person name="Kikuchi T."/>
            <person name="Tsai I.J."/>
        </authorList>
    </citation>
    <scope>NUCLEOTIDE SEQUENCE [LARGE SCALE GENOMIC DNA]</scope>
    <source>
        <strain evidence="3 4">FFPRI411160</strain>
    </source>
</reference>
<feature type="compositionally biased region" description="Basic and acidic residues" evidence="1">
    <location>
        <begin position="276"/>
        <end position="291"/>
    </location>
</feature>
<evidence type="ECO:0000313" key="3">
    <source>
        <dbReference type="EMBL" id="PAV20896.1"/>
    </source>
</evidence>
<gene>
    <name evidence="3" type="ORF">PNOK_0352300</name>
</gene>
<name>A0A286UMR3_9AGAM</name>
<feature type="transmembrane region" description="Helical" evidence="2">
    <location>
        <begin position="160"/>
        <end position="181"/>
    </location>
</feature>
<evidence type="ECO:0000256" key="2">
    <source>
        <dbReference type="SAM" id="Phobius"/>
    </source>
</evidence>
<dbReference type="AlphaFoldDB" id="A0A286UMR3"/>
<keyword evidence="2" id="KW-0472">Membrane</keyword>
<feature type="compositionally biased region" description="Polar residues" evidence="1">
    <location>
        <begin position="228"/>
        <end position="254"/>
    </location>
</feature>
<dbReference type="OrthoDB" id="3266740at2759"/>
<feature type="region of interest" description="Disordered" evidence="1">
    <location>
        <begin position="210"/>
        <end position="256"/>
    </location>
</feature>
<feature type="transmembrane region" description="Helical" evidence="2">
    <location>
        <begin position="65"/>
        <end position="89"/>
    </location>
</feature>
<keyword evidence="2" id="KW-0812">Transmembrane</keyword>
<feature type="transmembrane region" description="Helical" evidence="2">
    <location>
        <begin position="27"/>
        <end position="53"/>
    </location>
</feature>
<proteinExistence type="predicted"/>
<accession>A0A286UMR3</accession>
<sequence length="317" mass="35947">MFRRNSQKRRLSTSSSMYPKRTWIPNIFCAIRLGTFIGILVCTVICLAIAIHFQGILVSSDLTHFVPFAIFVSVVSLLVILVLIVSTIFKQKSPISTRIELACLGLLGVLWLALGSFLAASAAAEADVECFSSSSTLEDPVELPGFTTDIFHAQYRVLEAFSIFNLILVWCFLLLLLFLAFREHRKGYRKVWIYPVPMYPWFNNTKNGNNLGGGHSRNKSLPVPVTAKGQQRRTNSTRRPAGDNNKSYGTSQEKPQVKEYRKSAFWVWVDRPREVPAAHTRDRPSDRRKGEPSSSRRTRGTYKDSTTKNDPYSYSRK</sequence>
<dbReference type="EMBL" id="NBII01000003">
    <property type="protein sequence ID" value="PAV20896.1"/>
    <property type="molecule type" value="Genomic_DNA"/>
</dbReference>
<organism evidence="3 4">
    <name type="scientific">Pyrrhoderma noxium</name>
    <dbReference type="NCBI Taxonomy" id="2282107"/>
    <lineage>
        <taxon>Eukaryota</taxon>
        <taxon>Fungi</taxon>
        <taxon>Dikarya</taxon>
        <taxon>Basidiomycota</taxon>
        <taxon>Agaricomycotina</taxon>
        <taxon>Agaricomycetes</taxon>
        <taxon>Hymenochaetales</taxon>
        <taxon>Hymenochaetaceae</taxon>
        <taxon>Pyrrhoderma</taxon>
    </lineage>
</organism>
<evidence type="ECO:0000256" key="1">
    <source>
        <dbReference type="SAM" id="MobiDB-lite"/>
    </source>
</evidence>
<dbReference type="InParanoid" id="A0A286UMR3"/>
<feature type="region of interest" description="Disordered" evidence="1">
    <location>
        <begin position="276"/>
        <end position="317"/>
    </location>
</feature>
<keyword evidence="4" id="KW-1185">Reference proteome</keyword>